<evidence type="ECO:0000256" key="1">
    <source>
        <dbReference type="ARBA" id="ARBA00007905"/>
    </source>
</evidence>
<dbReference type="RefSeq" id="WP_188367972.1">
    <property type="nucleotide sequence ID" value="NZ_BMDT01000008.1"/>
</dbReference>
<evidence type="ECO:0000256" key="4">
    <source>
        <dbReference type="PIRSR" id="PIRSR000097-1"/>
    </source>
</evidence>
<dbReference type="InterPro" id="IPR020471">
    <property type="entry name" value="AKR"/>
</dbReference>
<dbReference type="PANTHER" id="PTHR43827:SF3">
    <property type="entry name" value="NADP-DEPENDENT OXIDOREDUCTASE DOMAIN-CONTAINING PROTEIN"/>
    <property type="match status" value="1"/>
</dbReference>
<name>A0A917JG20_9ENTE</name>
<evidence type="ECO:0000256" key="6">
    <source>
        <dbReference type="PIRSR" id="PIRSR000097-3"/>
    </source>
</evidence>
<gene>
    <name evidence="8" type="ORF">GCM10011482_17900</name>
</gene>
<evidence type="ECO:0000313" key="9">
    <source>
        <dbReference type="Proteomes" id="UP000622610"/>
    </source>
</evidence>
<reference evidence="8" key="2">
    <citation type="submission" date="2020-09" db="EMBL/GenBank/DDBJ databases">
        <authorList>
            <person name="Sun Q."/>
            <person name="Sedlacek I."/>
        </authorList>
    </citation>
    <scope>NUCLEOTIDE SEQUENCE</scope>
    <source>
        <strain evidence="8">CCM 8433</strain>
    </source>
</reference>
<organism evidence="8 9">
    <name type="scientific">Enterococcus alcedinis</name>
    <dbReference type="NCBI Taxonomy" id="1274384"/>
    <lineage>
        <taxon>Bacteria</taxon>
        <taxon>Bacillati</taxon>
        <taxon>Bacillota</taxon>
        <taxon>Bacilli</taxon>
        <taxon>Lactobacillales</taxon>
        <taxon>Enterococcaceae</taxon>
        <taxon>Enterococcus</taxon>
    </lineage>
</organism>
<dbReference type="GO" id="GO:0016616">
    <property type="term" value="F:oxidoreductase activity, acting on the CH-OH group of donors, NAD or NADP as acceptor"/>
    <property type="evidence" value="ECO:0007669"/>
    <property type="project" value="UniProtKB-ARBA"/>
</dbReference>
<dbReference type="Proteomes" id="UP000622610">
    <property type="component" value="Unassembled WGS sequence"/>
</dbReference>
<dbReference type="PRINTS" id="PR00069">
    <property type="entry name" value="ALDKETRDTASE"/>
</dbReference>
<keyword evidence="2" id="KW-0521">NADP</keyword>
<dbReference type="InterPro" id="IPR036812">
    <property type="entry name" value="NAD(P)_OxRdtase_dom_sf"/>
</dbReference>
<feature type="site" description="Lowers pKa of active site Tyr" evidence="6">
    <location>
        <position position="77"/>
    </location>
</feature>
<dbReference type="PANTHER" id="PTHR43827">
    <property type="entry name" value="2,5-DIKETO-D-GLUCONIC ACID REDUCTASE"/>
    <property type="match status" value="1"/>
</dbReference>
<comment type="caution">
    <text evidence="8">The sequence shown here is derived from an EMBL/GenBank/DDBJ whole genome shotgun (WGS) entry which is preliminary data.</text>
</comment>
<dbReference type="PIRSF" id="PIRSF000097">
    <property type="entry name" value="AKR"/>
    <property type="match status" value="1"/>
</dbReference>
<dbReference type="InterPro" id="IPR023210">
    <property type="entry name" value="NADP_OxRdtase_dom"/>
</dbReference>
<dbReference type="FunFam" id="3.20.20.100:FF:000015">
    <property type="entry name" value="Oxidoreductase, aldo/keto reductase family"/>
    <property type="match status" value="1"/>
</dbReference>
<evidence type="ECO:0000259" key="7">
    <source>
        <dbReference type="Pfam" id="PF00248"/>
    </source>
</evidence>
<protein>
    <submittedName>
        <fullName evidence="8">2,5-diketo-D-gluconic acid reductase</fullName>
    </submittedName>
</protein>
<sequence length="282" mass="30898">MSLTSTYVLNDGNKIPVVGFGTWQTPDGEIAKHSVLKALEVGYRHIDTAAAYQNEGSVGAAITESGIPRAELYITTKLANPIGTYEAAVQAIDDSLKALGTDYIDLYLIHWPTPIAFREDWATRNADCWRAMEEAVAAGKIKTIGVSNFLPHHLEKLFETATIKPAVNQIYLNPSDQQVELVAFNQKHGLLSEAYSPLGTGNILEIKALQVLADAHNKSIAQIVLRWSLQKGFLPLPKSVTDSRIFENSLLFDFELSAEEMKQIDQLQGVAGSALNPDEASF</sequence>
<keyword evidence="9" id="KW-1185">Reference proteome</keyword>
<comment type="similarity">
    <text evidence="1">Belongs to the aldo/keto reductase family.</text>
</comment>
<dbReference type="Pfam" id="PF00248">
    <property type="entry name" value="Aldo_ket_red"/>
    <property type="match status" value="1"/>
</dbReference>
<dbReference type="CDD" id="cd19071">
    <property type="entry name" value="AKR_AKR1-5-like"/>
    <property type="match status" value="1"/>
</dbReference>
<evidence type="ECO:0000256" key="2">
    <source>
        <dbReference type="ARBA" id="ARBA00022857"/>
    </source>
</evidence>
<reference evidence="8" key="1">
    <citation type="journal article" date="2014" name="Int. J. Syst. Evol. Microbiol.">
        <title>Complete genome sequence of Corynebacterium casei LMG S-19264T (=DSM 44701T), isolated from a smear-ripened cheese.</title>
        <authorList>
            <consortium name="US DOE Joint Genome Institute (JGI-PGF)"/>
            <person name="Walter F."/>
            <person name="Albersmeier A."/>
            <person name="Kalinowski J."/>
            <person name="Ruckert C."/>
        </authorList>
    </citation>
    <scope>NUCLEOTIDE SEQUENCE</scope>
    <source>
        <strain evidence="8">CCM 8433</strain>
    </source>
</reference>
<dbReference type="EMBL" id="BMDT01000008">
    <property type="protein sequence ID" value="GGI66136.1"/>
    <property type="molecule type" value="Genomic_DNA"/>
</dbReference>
<dbReference type="AlphaFoldDB" id="A0A917JG20"/>
<evidence type="ECO:0000313" key="8">
    <source>
        <dbReference type="EMBL" id="GGI66136.1"/>
    </source>
</evidence>
<feature type="domain" description="NADP-dependent oxidoreductase" evidence="7">
    <location>
        <begin position="18"/>
        <end position="267"/>
    </location>
</feature>
<dbReference type="SUPFAM" id="SSF51430">
    <property type="entry name" value="NAD(P)-linked oxidoreductase"/>
    <property type="match status" value="1"/>
</dbReference>
<dbReference type="PROSITE" id="PS00062">
    <property type="entry name" value="ALDOKETO_REDUCTASE_2"/>
    <property type="match status" value="1"/>
</dbReference>
<proteinExistence type="inferred from homology"/>
<evidence type="ECO:0000256" key="3">
    <source>
        <dbReference type="ARBA" id="ARBA00023002"/>
    </source>
</evidence>
<feature type="binding site" evidence="5">
    <location>
        <position position="110"/>
    </location>
    <ligand>
        <name>substrate</name>
    </ligand>
</feature>
<keyword evidence="3" id="KW-0560">Oxidoreductase</keyword>
<accession>A0A917JG20</accession>
<dbReference type="InterPro" id="IPR018170">
    <property type="entry name" value="Aldo/ket_reductase_CS"/>
</dbReference>
<feature type="active site" description="Proton donor" evidence="4">
    <location>
        <position position="52"/>
    </location>
</feature>
<evidence type="ECO:0000256" key="5">
    <source>
        <dbReference type="PIRSR" id="PIRSR000097-2"/>
    </source>
</evidence>
<dbReference type="Gene3D" id="3.20.20.100">
    <property type="entry name" value="NADP-dependent oxidoreductase domain"/>
    <property type="match status" value="1"/>
</dbReference>
<dbReference type="PROSITE" id="PS00798">
    <property type="entry name" value="ALDOKETO_REDUCTASE_1"/>
    <property type="match status" value="1"/>
</dbReference>